<feature type="region of interest" description="Disordered" evidence="1">
    <location>
        <begin position="1"/>
        <end position="191"/>
    </location>
</feature>
<feature type="compositionally biased region" description="Basic and acidic residues" evidence="1">
    <location>
        <begin position="1"/>
        <end position="12"/>
    </location>
</feature>
<proteinExistence type="predicted"/>
<evidence type="ECO:0000256" key="1">
    <source>
        <dbReference type="SAM" id="MobiDB-lite"/>
    </source>
</evidence>
<dbReference type="AlphaFoldDB" id="A0A6J4SUW4"/>
<evidence type="ECO:0000313" key="2">
    <source>
        <dbReference type="EMBL" id="CAA9505918.1"/>
    </source>
</evidence>
<feature type="compositionally biased region" description="Basic residues" evidence="1">
    <location>
        <begin position="39"/>
        <end position="51"/>
    </location>
</feature>
<feature type="compositionally biased region" description="Low complexity" evidence="1">
    <location>
        <begin position="28"/>
        <end position="38"/>
    </location>
</feature>
<gene>
    <name evidence="2" type="ORF">AVDCRST_MAG69-2192</name>
</gene>
<feature type="compositionally biased region" description="Gly residues" evidence="1">
    <location>
        <begin position="97"/>
        <end position="107"/>
    </location>
</feature>
<name>A0A6J4SUW4_9ACTN</name>
<feature type="non-terminal residue" evidence="2">
    <location>
        <position position="1"/>
    </location>
</feature>
<sequence>AGDGYGSHRVDRLGAGGASARARRRGDGALPRSGAGARAVRRRRDRLRLGSRWRPGSGGGVRGTRRSGASRRREHRPALDEVGQATHPRLARAGNAQRGGGNGGGGAAAARPGELVGSRLLRAARRRDARRAGDSGRRLPGPRRPRVGARSRSRGRHRRAGGQNPDRRRARRPRRRAREDASALQGGSRRA</sequence>
<protein>
    <submittedName>
        <fullName evidence="2">Cell division inhibitor</fullName>
    </submittedName>
</protein>
<reference evidence="2" key="1">
    <citation type="submission" date="2020-02" db="EMBL/GenBank/DDBJ databases">
        <authorList>
            <person name="Meier V. D."/>
        </authorList>
    </citation>
    <scope>NUCLEOTIDE SEQUENCE</scope>
    <source>
        <strain evidence="2">AVDCRST_MAG69</strain>
    </source>
</reference>
<feature type="compositionally biased region" description="Basic residues" evidence="1">
    <location>
        <begin position="140"/>
        <end position="160"/>
    </location>
</feature>
<dbReference type="EMBL" id="CADCVP010000235">
    <property type="protein sequence ID" value="CAA9505918.1"/>
    <property type="molecule type" value="Genomic_DNA"/>
</dbReference>
<accession>A0A6J4SUW4</accession>
<feature type="compositionally biased region" description="Basic residues" evidence="1">
    <location>
        <begin position="63"/>
        <end position="75"/>
    </location>
</feature>
<organism evidence="2">
    <name type="scientific">uncultured Solirubrobacteraceae bacterium</name>
    <dbReference type="NCBI Taxonomy" id="1162706"/>
    <lineage>
        <taxon>Bacteria</taxon>
        <taxon>Bacillati</taxon>
        <taxon>Actinomycetota</taxon>
        <taxon>Thermoleophilia</taxon>
        <taxon>Solirubrobacterales</taxon>
        <taxon>Solirubrobacteraceae</taxon>
        <taxon>environmental samples</taxon>
    </lineage>
</organism>
<feature type="non-terminal residue" evidence="2">
    <location>
        <position position="191"/>
    </location>
</feature>